<keyword evidence="2" id="KW-1185">Reference proteome</keyword>
<dbReference type="RefSeq" id="WP_184992099.1">
    <property type="nucleotide sequence ID" value="NZ_BOMK01000001.1"/>
</dbReference>
<reference evidence="1 2" key="1">
    <citation type="submission" date="2020-08" db="EMBL/GenBank/DDBJ databases">
        <title>Sequencing the genomes of 1000 actinobacteria strains.</title>
        <authorList>
            <person name="Klenk H.-P."/>
        </authorList>
    </citation>
    <scope>NUCLEOTIDE SEQUENCE [LARGE SCALE GENOMIC DNA]</scope>
    <source>
        <strain evidence="1 2">DSM 43149</strain>
    </source>
</reference>
<proteinExistence type="predicted"/>
<dbReference type="Proteomes" id="UP000578112">
    <property type="component" value="Unassembled WGS sequence"/>
</dbReference>
<sequence length="155" mass="16172">MHATPKLTVVILSGTLLVAGCARGEPVNAVAQPAVSASIPMAAEPTATPIDPAHPRRGPAKAAIGTPYSFDLYTHCGGEYTRFAGRTWRTDDPPGNLLPRADAAGVTRITGYVYGTMTLVELDRAQFVIDPAGVADPPEGPVVFHPSDTPAPLCK</sequence>
<evidence type="ECO:0000313" key="2">
    <source>
        <dbReference type="Proteomes" id="UP000578112"/>
    </source>
</evidence>
<evidence type="ECO:0008006" key="3">
    <source>
        <dbReference type="Google" id="ProtNLM"/>
    </source>
</evidence>
<evidence type="ECO:0000313" key="1">
    <source>
        <dbReference type="EMBL" id="MBB4761602.1"/>
    </source>
</evidence>
<protein>
    <recommendedName>
        <fullName evidence="3">Lipoprotein</fullName>
    </recommendedName>
</protein>
<dbReference type="EMBL" id="JACHNH010000001">
    <property type="protein sequence ID" value="MBB4761602.1"/>
    <property type="molecule type" value="Genomic_DNA"/>
</dbReference>
<name>A0A7W7MPD7_9ACTN</name>
<organism evidence="1 2">
    <name type="scientific">Actinoplanes digitatis</name>
    <dbReference type="NCBI Taxonomy" id="1868"/>
    <lineage>
        <taxon>Bacteria</taxon>
        <taxon>Bacillati</taxon>
        <taxon>Actinomycetota</taxon>
        <taxon>Actinomycetes</taxon>
        <taxon>Micromonosporales</taxon>
        <taxon>Micromonosporaceae</taxon>
        <taxon>Actinoplanes</taxon>
    </lineage>
</organism>
<dbReference type="PROSITE" id="PS51257">
    <property type="entry name" value="PROKAR_LIPOPROTEIN"/>
    <property type="match status" value="1"/>
</dbReference>
<comment type="caution">
    <text evidence="1">The sequence shown here is derived from an EMBL/GenBank/DDBJ whole genome shotgun (WGS) entry which is preliminary data.</text>
</comment>
<dbReference type="AlphaFoldDB" id="A0A7W7MPD7"/>
<accession>A0A7W7MPD7</accession>
<gene>
    <name evidence="1" type="ORF">BJ971_002158</name>
</gene>